<comment type="caution">
    <text evidence="2">The sequence shown here is derived from an EMBL/GenBank/DDBJ whole genome shotgun (WGS) entry which is preliminary data.</text>
</comment>
<dbReference type="EMBL" id="JABWDY010024144">
    <property type="protein sequence ID" value="KAF5190465.1"/>
    <property type="molecule type" value="Genomic_DNA"/>
</dbReference>
<reference evidence="2 3" key="1">
    <citation type="submission" date="2020-06" db="EMBL/GenBank/DDBJ databases">
        <title>Transcriptomic and genomic resources for Thalictrum thalictroides and T. hernandezii: Facilitating candidate gene discovery in an emerging model plant lineage.</title>
        <authorList>
            <person name="Arias T."/>
            <person name="Riano-Pachon D.M."/>
            <person name="Di Stilio V.S."/>
        </authorList>
    </citation>
    <scope>NUCLEOTIDE SEQUENCE [LARGE SCALE GENOMIC DNA]</scope>
    <source>
        <strain evidence="3">cv. WT478/WT964</strain>
        <tissue evidence="2">Leaves</tissue>
    </source>
</reference>
<keyword evidence="3" id="KW-1185">Reference proteome</keyword>
<keyword evidence="1" id="KW-1133">Transmembrane helix</keyword>
<feature type="transmembrane region" description="Helical" evidence="1">
    <location>
        <begin position="246"/>
        <end position="265"/>
    </location>
</feature>
<evidence type="ECO:0000256" key="1">
    <source>
        <dbReference type="SAM" id="Phobius"/>
    </source>
</evidence>
<dbReference type="OrthoDB" id="10667785at2759"/>
<evidence type="ECO:0000313" key="3">
    <source>
        <dbReference type="Proteomes" id="UP000554482"/>
    </source>
</evidence>
<dbReference type="AlphaFoldDB" id="A0A7J6W2D7"/>
<feature type="transmembrane region" description="Helical" evidence="1">
    <location>
        <begin position="187"/>
        <end position="207"/>
    </location>
</feature>
<proteinExistence type="predicted"/>
<accession>A0A7J6W2D7</accession>
<evidence type="ECO:0000313" key="2">
    <source>
        <dbReference type="EMBL" id="KAF5190465.1"/>
    </source>
</evidence>
<dbReference type="Proteomes" id="UP000554482">
    <property type="component" value="Unassembled WGS sequence"/>
</dbReference>
<gene>
    <name evidence="2" type="ORF">FRX31_019948</name>
</gene>
<organism evidence="2 3">
    <name type="scientific">Thalictrum thalictroides</name>
    <name type="common">Rue-anemone</name>
    <name type="synonym">Anemone thalictroides</name>
    <dbReference type="NCBI Taxonomy" id="46969"/>
    <lineage>
        <taxon>Eukaryota</taxon>
        <taxon>Viridiplantae</taxon>
        <taxon>Streptophyta</taxon>
        <taxon>Embryophyta</taxon>
        <taxon>Tracheophyta</taxon>
        <taxon>Spermatophyta</taxon>
        <taxon>Magnoliopsida</taxon>
        <taxon>Ranunculales</taxon>
        <taxon>Ranunculaceae</taxon>
        <taxon>Thalictroideae</taxon>
        <taxon>Thalictrum</taxon>
    </lineage>
</organism>
<keyword evidence="1" id="KW-0472">Membrane</keyword>
<keyword evidence="1" id="KW-0812">Transmembrane</keyword>
<evidence type="ECO:0008006" key="4">
    <source>
        <dbReference type="Google" id="ProtNLM"/>
    </source>
</evidence>
<name>A0A7J6W2D7_THATH</name>
<protein>
    <recommendedName>
        <fullName evidence="4">Transmembrane protein</fullName>
    </recommendedName>
</protein>
<sequence length="320" mass="35259">MPPPQQTLPSAHFIIQMGGMITDPSRPSYLSSSLHITPPLPLPQQTLPSAHFIIQMGGMITDPSRPSTIFLSNIHGPYQSSSSSAYSSIPIEGERSSSLALLPYLSSNHTFASSSLSPSNDTSTSNTSIFTPPAHEIQLTIRPPFQIRYYDELRTMSFAVLVGLFGVDYERVNGCLVPTTLFKSHPILFNVFVVLIFLTFSASLVGKTLRGRHEWINKYLFPLALSSLMASLYIYMWDLLPGHLKWIPYALLVTTYLVLLTLLICEYKHKYIQDDSNSNANASSIPLVADTIIQDESNTNANASNTASSVADTVLLLNQS</sequence>
<feature type="transmembrane region" description="Helical" evidence="1">
    <location>
        <begin position="219"/>
        <end position="240"/>
    </location>
</feature>